<evidence type="ECO:0000256" key="1">
    <source>
        <dbReference type="SAM" id="SignalP"/>
    </source>
</evidence>
<evidence type="ECO:0000313" key="3">
    <source>
        <dbReference type="Proteomes" id="UP000466586"/>
    </source>
</evidence>
<reference evidence="2 3" key="1">
    <citation type="submission" date="2019-11" db="EMBL/GenBank/DDBJ databases">
        <title>Pedobacter sp. HMF7647 Genome sequencing and assembly.</title>
        <authorList>
            <person name="Kang H."/>
            <person name="Kim H."/>
            <person name="Joh K."/>
        </authorList>
    </citation>
    <scope>NUCLEOTIDE SEQUENCE [LARGE SCALE GENOMIC DNA]</scope>
    <source>
        <strain evidence="2 3">HMF7647</strain>
    </source>
</reference>
<dbReference type="RefSeq" id="WP_160843503.1">
    <property type="nucleotide sequence ID" value="NZ_WVHT01000002.1"/>
</dbReference>
<dbReference type="SUPFAM" id="SSF51445">
    <property type="entry name" value="(Trans)glycosidases"/>
    <property type="match status" value="1"/>
</dbReference>
<keyword evidence="1" id="KW-0732">Signal</keyword>
<organism evidence="2 3">
    <name type="scientific">Hufsiella arboris</name>
    <dbReference type="NCBI Taxonomy" id="2695275"/>
    <lineage>
        <taxon>Bacteria</taxon>
        <taxon>Pseudomonadati</taxon>
        <taxon>Bacteroidota</taxon>
        <taxon>Sphingobacteriia</taxon>
        <taxon>Sphingobacteriales</taxon>
        <taxon>Sphingobacteriaceae</taxon>
        <taxon>Hufsiella</taxon>
    </lineage>
</organism>
<comment type="caution">
    <text evidence="2">The sequence shown here is derived from an EMBL/GenBank/DDBJ whole genome shotgun (WGS) entry which is preliminary data.</text>
</comment>
<name>A0A7K1Y6X9_9SPHI</name>
<dbReference type="Gene3D" id="3.20.20.80">
    <property type="entry name" value="Glycosidases"/>
    <property type="match status" value="1"/>
</dbReference>
<keyword evidence="3" id="KW-1185">Reference proteome</keyword>
<proteinExistence type="predicted"/>
<feature type="chain" id="PRO_5029583822" evidence="1">
    <location>
        <begin position="22"/>
        <end position="313"/>
    </location>
</feature>
<dbReference type="EMBL" id="WVHT01000002">
    <property type="protein sequence ID" value="MXV50324.1"/>
    <property type="molecule type" value="Genomic_DNA"/>
</dbReference>
<accession>A0A7K1Y6X9</accession>
<sequence length="313" mass="35422">MKTTTEKVALFLILLAGLFSACQKTELKNESQVLLSAGKNLATIKSAETVTVDFSVASSPVQYKASGLLHALLPSAMAISPPDLYVLPIKPKYARVTANEAALLVNRHKKLKLTTIVVLSDGWDYSGAHGWPGDPNYDAWQKVVHDQVYAVKNAGYNLDSVHFDIWNEANGRGFWNPTMKTDDEDYNYYNNQTTVTTNRNRFFDMFAFTVNYLHRLSDTIQHKIWIEGPSLTDVAFRPDFERPNGPSFPFIRKWISYVKTNNVAPDYLTWHFPGTSSVNPSVQIDTIRNIWGANVPPVIINEFVDDKRLCNWQ</sequence>
<evidence type="ECO:0000313" key="2">
    <source>
        <dbReference type="EMBL" id="MXV50324.1"/>
    </source>
</evidence>
<dbReference type="AlphaFoldDB" id="A0A7K1Y6X9"/>
<dbReference type="InterPro" id="IPR017853">
    <property type="entry name" value="GH"/>
</dbReference>
<gene>
    <name evidence="2" type="ORF">GS399_05015</name>
</gene>
<dbReference type="Proteomes" id="UP000466586">
    <property type="component" value="Unassembled WGS sequence"/>
</dbReference>
<dbReference type="PROSITE" id="PS51257">
    <property type="entry name" value="PROKAR_LIPOPROTEIN"/>
    <property type="match status" value="1"/>
</dbReference>
<protein>
    <submittedName>
        <fullName evidence="2">Uncharacterized protein</fullName>
    </submittedName>
</protein>
<feature type="signal peptide" evidence="1">
    <location>
        <begin position="1"/>
        <end position="21"/>
    </location>
</feature>